<accession>A0AAW0F730</accession>
<protein>
    <recommendedName>
        <fullName evidence="4">CHCH domain-containing protein</fullName>
    </recommendedName>
</protein>
<proteinExistence type="predicted"/>
<feature type="region of interest" description="Disordered" evidence="1">
    <location>
        <begin position="140"/>
        <end position="196"/>
    </location>
</feature>
<dbReference type="AlphaFoldDB" id="A0AAW0F730"/>
<dbReference type="EMBL" id="JAECZO010000024">
    <property type="protein sequence ID" value="KAK7202078.1"/>
    <property type="molecule type" value="Genomic_DNA"/>
</dbReference>
<sequence length="257" mass="26262">MSNLCDGAPSDATPSQQPAPTPTSSQGFFTSLLSPLYSSPPPRTTGMSGVDGPTRPAGSSPEGGFLFGSGRSPTTTTTTTTATDTPLPLDRTHLSRSSSSHSQHNGISGQVTQARPAPQQQQQQKPGYVMQLFGFTDTTVANGSGGSGGSGGGGVAVPSSSAANPFPGRTPHSKASASHPASKRPSASAAPSPAVVDEPGRVLAADNSSASQQQQQRGLCAPQMLGYRQCLEVNPDSKANCTWALDSYMQCQEDAQL</sequence>
<feature type="compositionally biased region" description="Low complexity" evidence="1">
    <location>
        <begin position="74"/>
        <end position="85"/>
    </location>
</feature>
<comment type="caution">
    <text evidence="2">The sequence shown here is derived from an EMBL/GenBank/DDBJ whole genome shotgun (WGS) entry which is preliminary data.</text>
</comment>
<evidence type="ECO:0000313" key="2">
    <source>
        <dbReference type="EMBL" id="KAK7202078.1"/>
    </source>
</evidence>
<name>A0AAW0F730_9TRYP</name>
<organism evidence="2 3">
    <name type="scientific">Novymonas esmeraldas</name>
    <dbReference type="NCBI Taxonomy" id="1808958"/>
    <lineage>
        <taxon>Eukaryota</taxon>
        <taxon>Discoba</taxon>
        <taxon>Euglenozoa</taxon>
        <taxon>Kinetoplastea</taxon>
        <taxon>Metakinetoplastina</taxon>
        <taxon>Trypanosomatida</taxon>
        <taxon>Trypanosomatidae</taxon>
        <taxon>Novymonas</taxon>
    </lineage>
</organism>
<feature type="compositionally biased region" description="Low complexity" evidence="1">
    <location>
        <begin position="95"/>
        <end position="108"/>
    </location>
</feature>
<evidence type="ECO:0000256" key="1">
    <source>
        <dbReference type="SAM" id="MobiDB-lite"/>
    </source>
</evidence>
<feature type="compositionally biased region" description="Low complexity" evidence="1">
    <location>
        <begin position="173"/>
        <end position="194"/>
    </location>
</feature>
<reference evidence="2 3" key="1">
    <citation type="journal article" date="2021" name="MBio">
        <title>A New Model Trypanosomatid, Novymonas esmeraldas: Genomic Perception of Its 'Candidatus Pandoraea novymonadis' Endosymbiont.</title>
        <authorList>
            <person name="Zakharova A."/>
            <person name="Saura A."/>
            <person name="Butenko A."/>
            <person name="Podesvova L."/>
            <person name="Warmusova S."/>
            <person name="Kostygov A.Y."/>
            <person name="Nenarokova A."/>
            <person name="Lukes J."/>
            <person name="Opperdoes F.R."/>
            <person name="Yurchenko V."/>
        </authorList>
    </citation>
    <scope>NUCLEOTIDE SEQUENCE [LARGE SCALE GENOMIC DNA]</scope>
    <source>
        <strain evidence="2 3">E262AT.01</strain>
    </source>
</reference>
<feature type="compositionally biased region" description="Low complexity" evidence="1">
    <location>
        <begin position="156"/>
        <end position="165"/>
    </location>
</feature>
<feature type="region of interest" description="Disordered" evidence="1">
    <location>
        <begin position="1"/>
        <end position="125"/>
    </location>
</feature>
<feature type="compositionally biased region" description="Gly residues" evidence="1">
    <location>
        <begin position="143"/>
        <end position="155"/>
    </location>
</feature>
<feature type="compositionally biased region" description="Low complexity" evidence="1">
    <location>
        <begin position="12"/>
        <end position="37"/>
    </location>
</feature>
<evidence type="ECO:0000313" key="3">
    <source>
        <dbReference type="Proteomes" id="UP001430356"/>
    </source>
</evidence>
<keyword evidence="3" id="KW-1185">Reference proteome</keyword>
<evidence type="ECO:0008006" key="4">
    <source>
        <dbReference type="Google" id="ProtNLM"/>
    </source>
</evidence>
<dbReference type="Proteomes" id="UP001430356">
    <property type="component" value="Unassembled WGS sequence"/>
</dbReference>
<gene>
    <name evidence="2" type="ORF">NESM_000276500</name>
</gene>